<dbReference type="CDD" id="cd07996">
    <property type="entry name" value="WGR_MMR_like"/>
    <property type="match status" value="1"/>
</dbReference>
<dbReference type="RefSeq" id="WP_092749944.1">
    <property type="nucleotide sequence ID" value="NZ_FMAJ01000004.1"/>
</dbReference>
<dbReference type="GO" id="GO:0003677">
    <property type="term" value="F:DNA binding"/>
    <property type="evidence" value="ECO:0007669"/>
    <property type="project" value="UniProtKB-KW"/>
</dbReference>
<evidence type="ECO:0000313" key="2">
    <source>
        <dbReference type="EMBL" id="SCB58179.1"/>
    </source>
</evidence>
<dbReference type="InterPro" id="IPR049809">
    <property type="entry name" value="YehF/YfeS-like_WGR"/>
</dbReference>
<reference evidence="2 3" key="1">
    <citation type="submission" date="2016-08" db="EMBL/GenBank/DDBJ databases">
        <authorList>
            <person name="Seilhamer J.J."/>
        </authorList>
    </citation>
    <scope>NUCLEOTIDE SEQUENCE [LARGE SCALE GENOMIC DNA]</scope>
    <source>
        <strain evidence="2 3">HBR26</strain>
    </source>
</reference>
<dbReference type="STRING" id="1138170.GA0061105_104103"/>
<organism evidence="2 3">
    <name type="scientific">Rhizobium aethiopicum</name>
    <dbReference type="NCBI Taxonomy" id="1138170"/>
    <lineage>
        <taxon>Bacteria</taxon>
        <taxon>Pseudomonadati</taxon>
        <taxon>Pseudomonadota</taxon>
        <taxon>Alphaproteobacteria</taxon>
        <taxon>Hyphomicrobiales</taxon>
        <taxon>Rhizobiaceae</taxon>
        <taxon>Rhizobium/Agrobacterium group</taxon>
        <taxon>Rhizobium</taxon>
    </lineage>
</organism>
<protein>
    <submittedName>
        <fullName evidence="2">WGR domain-containing protein, predicted DNA-binding domain in MolR</fullName>
    </submittedName>
</protein>
<dbReference type="Gene3D" id="2.20.140.10">
    <property type="entry name" value="WGR domain"/>
    <property type="match status" value="1"/>
</dbReference>
<proteinExistence type="predicted"/>
<evidence type="ECO:0000259" key="1">
    <source>
        <dbReference type="PROSITE" id="PS51977"/>
    </source>
</evidence>
<feature type="domain" description="WGR" evidence="1">
    <location>
        <begin position="1"/>
        <end position="86"/>
    </location>
</feature>
<dbReference type="EMBL" id="FMAJ01000004">
    <property type="protein sequence ID" value="SCB58179.1"/>
    <property type="molecule type" value="Genomic_DNA"/>
</dbReference>
<dbReference type="PROSITE" id="PS51977">
    <property type="entry name" value="WGR"/>
    <property type="match status" value="1"/>
</dbReference>
<gene>
    <name evidence="2" type="ORF">GA0061105_104103</name>
</gene>
<dbReference type="Proteomes" id="UP000198723">
    <property type="component" value="Unassembled WGS sequence"/>
</dbReference>
<dbReference type="Pfam" id="PF05406">
    <property type="entry name" value="WGR"/>
    <property type="match status" value="1"/>
</dbReference>
<dbReference type="SMART" id="SM00773">
    <property type="entry name" value="WGR"/>
    <property type="match status" value="1"/>
</dbReference>
<name>A0A1C3Y116_9HYPH</name>
<dbReference type="AlphaFoldDB" id="A0A1C3Y116"/>
<keyword evidence="2" id="KW-0238">DNA-binding</keyword>
<evidence type="ECO:0000313" key="3">
    <source>
        <dbReference type="Proteomes" id="UP000198723"/>
    </source>
</evidence>
<dbReference type="InterPro" id="IPR008893">
    <property type="entry name" value="WGR_domain"/>
</dbReference>
<dbReference type="InterPro" id="IPR036930">
    <property type="entry name" value="WGR_dom_sf"/>
</dbReference>
<sequence>MSQAIHPTLLFRIDPAQNMARFYLLAIEPHLFGGSSLMRCWGRIGTKGQRKVDLFDTAVEAREAAGKLLNGKLKSRYRRHEEVEPG</sequence>
<dbReference type="SUPFAM" id="SSF142921">
    <property type="entry name" value="WGR domain-like"/>
    <property type="match status" value="1"/>
</dbReference>
<accession>A0A1C3Y116</accession>